<dbReference type="InterPro" id="IPR003599">
    <property type="entry name" value="Ig_sub"/>
</dbReference>
<name>A0A9W7W9V7_TRIRA</name>
<accession>A0A9W7W9V7</accession>
<feature type="transmembrane region" description="Helical" evidence="1">
    <location>
        <begin position="798"/>
        <end position="816"/>
    </location>
</feature>
<dbReference type="InterPro" id="IPR007110">
    <property type="entry name" value="Ig-like_dom"/>
</dbReference>
<feature type="chain" id="PRO_5040842685" description="Ig-like domain-containing protein" evidence="2">
    <location>
        <begin position="19"/>
        <end position="959"/>
    </location>
</feature>
<keyword evidence="1" id="KW-1133">Transmembrane helix</keyword>
<dbReference type="EMBL" id="JAFHDT010000025">
    <property type="protein sequence ID" value="KAI7790879.1"/>
    <property type="molecule type" value="Genomic_DNA"/>
</dbReference>
<feature type="domain" description="Ig-like" evidence="3">
    <location>
        <begin position="812"/>
        <end position="896"/>
    </location>
</feature>
<dbReference type="PANTHER" id="PTHR21063:SF4">
    <property type="entry name" value="CD48 ANTIGEN-RELATED"/>
    <property type="match status" value="1"/>
</dbReference>
<protein>
    <recommendedName>
        <fullName evidence="3">Ig-like domain-containing protein</fullName>
    </recommendedName>
</protein>
<keyword evidence="2" id="KW-0732">Signal</keyword>
<proteinExistence type="predicted"/>
<evidence type="ECO:0000256" key="2">
    <source>
        <dbReference type="SAM" id="SignalP"/>
    </source>
</evidence>
<dbReference type="AlphaFoldDB" id="A0A9W7W9V7"/>
<dbReference type="Pfam" id="PF07686">
    <property type="entry name" value="V-set"/>
    <property type="match status" value="2"/>
</dbReference>
<dbReference type="FunFam" id="2.60.40.10:FF:002431">
    <property type="entry name" value="Si:ch211-222k6.3"/>
    <property type="match status" value="2"/>
</dbReference>
<feature type="transmembrane region" description="Helical" evidence="1">
    <location>
        <begin position="332"/>
        <end position="353"/>
    </location>
</feature>
<reference evidence="4" key="1">
    <citation type="submission" date="2021-02" db="EMBL/GenBank/DDBJ databases">
        <title>Comparative genomics reveals that relaxation of natural selection precedes convergent phenotypic evolution of cavefish.</title>
        <authorList>
            <person name="Peng Z."/>
        </authorList>
    </citation>
    <scope>NUCLEOTIDE SEQUENCE</scope>
    <source>
        <tissue evidence="4">Muscle</tissue>
    </source>
</reference>
<dbReference type="InterPro" id="IPR013783">
    <property type="entry name" value="Ig-like_fold"/>
</dbReference>
<dbReference type="SMART" id="SM00409">
    <property type="entry name" value="IG"/>
    <property type="match status" value="5"/>
</dbReference>
<dbReference type="PROSITE" id="PS50835">
    <property type="entry name" value="IG_LIKE"/>
    <property type="match status" value="2"/>
</dbReference>
<keyword evidence="5" id="KW-1185">Reference proteome</keyword>
<evidence type="ECO:0000259" key="3">
    <source>
        <dbReference type="PROSITE" id="PS50835"/>
    </source>
</evidence>
<keyword evidence="1" id="KW-0472">Membrane</keyword>
<dbReference type="InterPro" id="IPR036179">
    <property type="entry name" value="Ig-like_dom_sf"/>
</dbReference>
<dbReference type="InterPro" id="IPR013106">
    <property type="entry name" value="Ig_V-set"/>
</dbReference>
<feature type="transmembrane region" description="Helical" evidence="1">
    <location>
        <begin position="911"/>
        <end position="932"/>
    </location>
</feature>
<dbReference type="PANTHER" id="PTHR21063">
    <property type="entry name" value="LFA-3"/>
    <property type="match status" value="1"/>
</dbReference>
<dbReference type="SUPFAM" id="SSF48726">
    <property type="entry name" value="Immunoglobulin"/>
    <property type="match status" value="4"/>
</dbReference>
<feature type="domain" description="Ig-like" evidence="3">
    <location>
        <begin position="123"/>
        <end position="205"/>
    </location>
</feature>
<dbReference type="Gene3D" id="2.60.40.10">
    <property type="entry name" value="Immunoglobulins"/>
    <property type="match status" value="6"/>
</dbReference>
<evidence type="ECO:0000256" key="1">
    <source>
        <dbReference type="SAM" id="Phobius"/>
    </source>
</evidence>
<keyword evidence="1" id="KW-0812">Transmembrane</keyword>
<evidence type="ECO:0000313" key="4">
    <source>
        <dbReference type="EMBL" id="KAI7790879.1"/>
    </source>
</evidence>
<evidence type="ECO:0000313" key="5">
    <source>
        <dbReference type="Proteomes" id="UP001059041"/>
    </source>
</evidence>
<comment type="caution">
    <text evidence="4">The sequence shown here is derived from an EMBL/GenBank/DDBJ whole genome shotgun (WGS) entry which is preliminary data.</text>
</comment>
<sequence>MKESQLLIFLCALSGVFGADEVKSVSVMEGHSVTLHTHLTDIQTDDHILWMFGPQETLIAEIFKLNSSVCDNNRFRDRLKLDHTGSLTITDIRITDTGLYQLEIEKTSRSAFNVTVFAPLPNPKMTIKPFASGSSAKCEVQCSSSNVSHVSLSLYKNRRILSSVTNSDFSKNLFLSVNVNYEDANTFSCVLRHLISNQTTFFSIADPCNINCKAAHEPKIVSATAGVSLTLQADEFDKEAEDHILWTFRPYDAYIAEMKKSTHFHHIYRNSEGGIFTDVMLDNDTGSLTILNITERHTGLYKRFALKKDKCLIFNVTLYEEIHKLKVDNNTYNIVGVVVGVFGVLVSVVWGLYYCKGCNGAFRNDSDRPVSERILLSSSSDPLLPSTPSSPPIPEFYRPEMMIQQVTLLVQSVYVSLYWCCLKCTTVWYLMSALVMLETRAGLSSLTGSHVPCVLIQGRYTDALSMCTLERCMCSSVKISFRNLIFKSLRMRLSLLFVLLLVVNVVDPDEVKSVSVMEGNSVTLHTDLTEIRGDDLILWMFGPQETPIAEIYQQNISIYNDERFRDKLMLDNRTGSLTITNISITNSGLYQLLIMTRNRTSFNVTVTAPLPTPTLTRLLSASNNPSQCQVRCSVSDVQQVLLSLYKGTNLVSSSSCSGFSQIFSLSIEVDYQDPNTYICSVSNQNDHRNMTIKEPCVICKGAEGTKIVPVIAGVSLTLQADQFDKEAEDDILWTFTADEHYIAKMKKSTHDIRIYESFFFKDAFLNNDTGSLTIPNIREEHTGLYKRIVLDQGKIKCWIFNVTVYAPLFFFPNITMEPSIMKMILSSRCVLLCSVMNVSHVSLSWYKGKSLLSSISVSDLNIRLSLPLEVEYQDTNTYRCVVSNPVSNQTQYVNVTEVCRKCAEESNHLKNLIVCVVVVLALLVVILIVILITKKLCGNGEYFIYNSLKSFNEVQKNLL</sequence>
<feature type="signal peptide" evidence="2">
    <location>
        <begin position="1"/>
        <end position="18"/>
    </location>
</feature>
<gene>
    <name evidence="4" type="ORF">IRJ41_003554</name>
</gene>
<organism evidence="4 5">
    <name type="scientific">Triplophysa rosa</name>
    <name type="common">Cave loach</name>
    <dbReference type="NCBI Taxonomy" id="992332"/>
    <lineage>
        <taxon>Eukaryota</taxon>
        <taxon>Metazoa</taxon>
        <taxon>Chordata</taxon>
        <taxon>Craniata</taxon>
        <taxon>Vertebrata</taxon>
        <taxon>Euteleostomi</taxon>
        <taxon>Actinopterygii</taxon>
        <taxon>Neopterygii</taxon>
        <taxon>Teleostei</taxon>
        <taxon>Ostariophysi</taxon>
        <taxon>Cypriniformes</taxon>
        <taxon>Nemacheilidae</taxon>
        <taxon>Triplophysa</taxon>
    </lineage>
</organism>
<dbReference type="Proteomes" id="UP001059041">
    <property type="component" value="Linkage Group LG25"/>
</dbReference>